<comment type="caution">
    <text evidence="5">The sequence shown here is derived from an EMBL/GenBank/DDBJ whole genome shotgun (WGS) entry which is preliminary data.</text>
</comment>
<evidence type="ECO:0000256" key="3">
    <source>
        <dbReference type="SAM" id="MobiDB-lite"/>
    </source>
</evidence>
<feature type="compositionally biased region" description="Polar residues" evidence="3">
    <location>
        <begin position="148"/>
        <end position="158"/>
    </location>
</feature>
<feature type="region of interest" description="Disordered" evidence="3">
    <location>
        <begin position="148"/>
        <end position="233"/>
    </location>
</feature>
<comment type="subcellular location">
    <subcellularLocation>
        <location evidence="1">Nucleus</location>
    </subcellularLocation>
</comment>
<evidence type="ECO:0000259" key="4">
    <source>
        <dbReference type="Pfam" id="PF06203"/>
    </source>
</evidence>
<accession>A0A8S9UM08</accession>
<evidence type="ECO:0000313" key="5">
    <source>
        <dbReference type="EMBL" id="KAF4140537.1"/>
    </source>
</evidence>
<feature type="non-terminal residue" evidence="5">
    <location>
        <position position="685"/>
    </location>
</feature>
<keyword evidence="2" id="KW-0539">Nucleus</keyword>
<gene>
    <name evidence="5" type="ORF">GN958_ATG10256</name>
</gene>
<feature type="compositionally biased region" description="Polar residues" evidence="3">
    <location>
        <begin position="174"/>
        <end position="201"/>
    </location>
</feature>
<feature type="compositionally biased region" description="Gly residues" evidence="3">
    <location>
        <begin position="206"/>
        <end position="220"/>
    </location>
</feature>
<dbReference type="AlphaFoldDB" id="A0A8S9UM08"/>
<organism evidence="5 6">
    <name type="scientific">Phytophthora infestans</name>
    <name type="common">Potato late blight agent</name>
    <name type="synonym">Botrytis infestans</name>
    <dbReference type="NCBI Taxonomy" id="4787"/>
    <lineage>
        <taxon>Eukaryota</taxon>
        <taxon>Sar</taxon>
        <taxon>Stramenopiles</taxon>
        <taxon>Oomycota</taxon>
        <taxon>Peronosporomycetes</taxon>
        <taxon>Peronosporales</taxon>
        <taxon>Peronosporaceae</taxon>
        <taxon>Phytophthora</taxon>
    </lineage>
</organism>
<dbReference type="Pfam" id="PF06203">
    <property type="entry name" value="CCT"/>
    <property type="match status" value="1"/>
</dbReference>
<sequence>TQSVIATQISTPPVGVWALPHFRSCEELPTSLDVRHLLTRPTRHPPVVMSTRVFVRLYDGSTLHETDDEVLQLPPPPLKWKDAITAMVAAVGKQGEYEDGVTTPKARLFLLPTEATGIAAELNARSLRFGVRENDRFVVCLRGEDYQQPSERQATSGSEVAAAATGGSSARPLTLSTPSASNATSQPSISPYANSQATGNAAPSGNMGGPPRGGMGGSAPSGGLMSSGKKGNKRYRSISGKMAAIKSLGDKGLISNDDRGHLKDLLLNNDSPQLQEALYKYNNTGDFQAVKELLLKEIQNPSSKRNTGEWLSESFVNDIALNFNTTPPAAKSEPVAVQNVNNTGRFNTVPAALAPTANTYAYQTNQSTPMNATNYSQSSPMTMNQYSTPTNMVTSTAGGMPASNGYSSGMNGYPPTTIMTQQYHQPQASPTNMYANAPPQINLPLRDRATYMKRGYESSPVHNMMEMSPPAVSPAASAHMGMNGYGMQQGYAMNQGNYPANVIYAGDQSQYTMNAYMSGANGGYNPYQQQPQYAMNRYGYGSMQPDMGYNFYAAGYGFGKAQLRAGPGGKWTTAPPMPSYPPPCSKEEKKERIAKWLKKRENRNWSNKPSYPVRHSIAKNRKRGEDGRFITKARLAEMAKEEAAAAAAAGNSDEPQKASPPSSTAGEAPISMVSQTAMPQATSVP</sequence>
<feature type="domain" description="CCT" evidence="4">
    <location>
        <begin position="590"/>
        <end position="632"/>
    </location>
</feature>
<dbReference type="InterPro" id="IPR010402">
    <property type="entry name" value="CCT_domain"/>
</dbReference>
<dbReference type="GO" id="GO:0005634">
    <property type="term" value="C:nucleus"/>
    <property type="evidence" value="ECO:0007669"/>
    <property type="project" value="UniProtKB-SubCell"/>
</dbReference>
<name>A0A8S9UM08_PHYIN</name>
<reference evidence="5" key="1">
    <citation type="submission" date="2020-03" db="EMBL/GenBank/DDBJ databases">
        <title>Hybrid Assembly of Korean Phytophthora infestans isolates.</title>
        <authorList>
            <person name="Prokchorchik M."/>
            <person name="Lee Y."/>
            <person name="Seo J."/>
            <person name="Cho J.-H."/>
            <person name="Park Y.-E."/>
            <person name="Jang D.-C."/>
            <person name="Im J.-S."/>
            <person name="Choi J.-G."/>
            <person name="Park H.-J."/>
            <person name="Lee G.-B."/>
            <person name="Lee Y.-G."/>
            <person name="Hong S.-Y."/>
            <person name="Cho K."/>
            <person name="Sohn K.H."/>
        </authorList>
    </citation>
    <scope>NUCLEOTIDE SEQUENCE</scope>
    <source>
        <strain evidence="5">KR_2_A2</strain>
    </source>
</reference>
<feature type="compositionally biased region" description="Polar residues" evidence="3">
    <location>
        <begin position="672"/>
        <end position="685"/>
    </location>
</feature>
<evidence type="ECO:0000313" key="6">
    <source>
        <dbReference type="Proteomes" id="UP000704712"/>
    </source>
</evidence>
<dbReference type="Proteomes" id="UP000704712">
    <property type="component" value="Unassembled WGS sequence"/>
</dbReference>
<feature type="region of interest" description="Disordered" evidence="3">
    <location>
        <begin position="642"/>
        <end position="685"/>
    </location>
</feature>
<feature type="region of interest" description="Disordered" evidence="3">
    <location>
        <begin position="600"/>
        <end position="625"/>
    </location>
</feature>
<dbReference type="EMBL" id="JAACNO010001447">
    <property type="protein sequence ID" value="KAF4140537.1"/>
    <property type="molecule type" value="Genomic_DNA"/>
</dbReference>
<protein>
    <submittedName>
        <fullName evidence="5">CCT motif-containing protein</fullName>
    </submittedName>
</protein>
<evidence type="ECO:0000256" key="2">
    <source>
        <dbReference type="ARBA" id="ARBA00023242"/>
    </source>
</evidence>
<evidence type="ECO:0000256" key="1">
    <source>
        <dbReference type="ARBA" id="ARBA00004123"/>
    </source>
</evidence>
<proteinExistence type="predicted"/>